<evidence type="ECO:0000313" key="5">
    <source>
        <dbReference type="Proteomes" id="UP000654913"/>
    </source>
</evidence>
<organism evidence="4 5">
    <name type="scientific">Aspergillus puulaauensis</name>
    <dbReference type="NCBI Taxonomy" id="1220207"/>
    <lineage>
        <taxon>Eukaryota</taxon>
        <taxon>Fungi</taxon>
        <taxon>Dikarya</taxon>
        <taxon>Ascomycota</taxon>
        <taxon>Pezizomycotina</taxon>
        <taxon>Eurotiomycetes</taxon>
        <taxon>Eurotiomycetidae</taxon>
        <taxon>Eurotiales</taxon>
        <taxon>Aspergillaceae</taxon>
        <taxon>Aspergillus</taxon>
    </lineage>
</organism>
<name>A0A7R8ARW7_9EURO</name>
<feature type="coiled-coil region" evidence="1">
    <location>
        <begin position="249"/>
        <end position="290"/>
    </location>
</feature>
<keyword evidence="5" id="KW-1185">Reference proteome</keyword>
<dbReference type="AlphaFoldDB" id="A0A7R8ARW7"/>
<reference evidence="4" key="1">
    <citation type="submission" date="2021-01" db="EMBL/GenBank/DDBJ databases">
        <authorList>
            <consortium name="Aspergillus puulaauensis MK2 genome sequencing consortium"/>
            <person name="Kazuki M."/>
            <person name="Futagami T."/>
        </authorList>
    </citation>
    <scope>NUCLEOTIDE SEQUENCE</scope>
    <source>
        <strain evidence="4">MK2</strain>
    </source>
</reference>
<dbReference type="GeneID" id="64977283"/>
<proteinExistence type="predicted"/>
<feature type="region of interest" description="Disordered" evidence="2">
    <location>
        <begin position="66"/>
        <end position="177"/>
    </location>
</feature>
<evidence type="ECO:0000313" key="4">
    <source>
        <dbReference type="EMBL" id="BCS27278.1"/>
    </source>
</evidence>
<feature type="compositionally biased region" description="Acidic residues" evidence="2">
    <location>
        <begin position="92"/>
        <end position="132"/>
    </location>
</feature>
<feature type="domain" description="Myb-like" evidence="3">
    <location>
        <begin position="10"/>
        <end position="61"/>
    </location>
</feature>
<dbReference type="InterPro" id="IPR001005">
    <property type="entry name" value="SANT/Myb"/>
</dbReference>
<evidence type="ECO:0000259" key="3">
    <source>
        <dbReference type="SMART" id="SM00717"/>
    </source>
</evidence>
<evidence type="ECO:0000256" key="2">
    <source>
        <dbReference type="SAM" id="MobiDB-lite"/>
    </source>
</evidence>
<reference evidence="4" key="2">
    <citation type="submission" date="2021-02" db="EMBL/GenBank/DDBJ databases">
        <title>Aspergillus puulaauensis MK2 genome sequence.</title>
        <authorList>
            <person name="Futagami T."/>
            <person name="Mori K."/>
            <person name="Kadooka C."/>
            <person name="Tanaka T."/>
        </authorList>
    </citation>
    <scope>NUCLEOTIDE SEQUENCE</scope>
    <source>
        <strain evidence="4">MK2</strain>
    </source>
</reference>
<dbReference type="EMBL" id="AP024448">
    <property type="protein sequence ID" value="BCS27278.1"/>
    <property type="molecule type" value="Genomic_DNA"/>
</dbReference>
<feature type="compositionally biased region" description="Basic and acidic residues" evidence="2">
    <location>
        <begin position="342"/>
        <end position="351"/>
    </location>
</feature>
<dbReference type="InterPro" id="IPR009057">
    <property type="entry name" value="Homeodomain-like_sf"/>
</dbReference>
<dbReference type="KEGG" id="apuu:APUU_60326A"/>
<dbReference type="RefSeq" id="XP_041559472.1">
    <property type="nucleotide sequence ID" value="XM_041693554.1"/>
</dbReference>
<feature type="region of interest" description="Disordered" evidence="2">
    <location>
        <begin position="312"/>
        <end position="351"/>
    </location>
</feature>
<dbReference type="OrthoDB" id="10434014at2759"/>
<evidence type="ECO:0000256" key="1">
    <source>
        <dbReference type="SAM" id="Coils"/>
    </source>
</evidence>
<gene>
    <name evidence="4" type="ORF">APUU_60326A</name>
</gene>
<feature type="compositionally biased region" description="Basic and acidic residues" evidence="2">
    <location>
        <begin position="75"/>
        <end position="91"/>
    </location>
</feature>
<accession>A0A7R8ARW7</accession>
<protein>
    <recommendedName>
        <fullName evidence="3">Myb-like domain-containing protein</fullName>
    </recommendedName>
</protein>
<dbReference type="Proteomes" id="UP000654913">
    <property type="component" value="Chromosome 6"/>
</dbReference>
<keyword evidence="1" id="KW-0175">Coiled coil</keyword>
<dbReference type="Gene3D" id="1.10.10.60">
    <property type="entry name" value="Homeodomain-like"/>
    <property type="match status" value="1"/>
</dbReference>
<dbReference type="SMART" id="SM00717">
    <property type="entry name" value="SANT"/>
    <property type="match status" value="1"/>
</dbReference>
<dbReference type="CDD" id="cd00167">
    <property type="entry name" value="SANT"/>
    <property type="match status" value="1"/>
</dbReference>
<dbReference type="SUPFAM" id="SSF46689">
    <property type="entry name" value="Homeodomain-like"/>
    <property type="match status" value="1"/>
</dbReference>
<sequence>MAPETGLKKPQLAWSPEERARLIQLREKNPDITWTEFHKRYPFPNRTPTSVFQCYRRYNAPEDVGIRRKRRRRRANGDGSRRTTKRGRYENQDWDDENMDDEDDEGDESDEDEVDDTNETEDQEWTDEEAGDIDFNGAVSPRGSPCTRDDIRRMSNPKRTAPKPKLPVPYTARKPSTGTAINPRFVAAQTIHCVDPTHGINLIDQPTSCQENGNPTSTPNVRASLRFVHAAWTEVMTHLEGSERFGSRLDSIEADAVKAREEVRQTKEDMKKMQEDIRKIKEDASKDNKTLTGMMSLLGNLRMVDLFRMTGGGGEDLKIEPPSDSGDPSTALLTRTPECDSESEHLRAWSG</sequence>